<keyword evidence="1" id="KW-0472">Membrane</keyword>
<dbReference type="Proteomes" id="UP000770785">
    <property type="component" value="Unassembled WGS sequence"/>
</dbReference>
<proteinExistence type="predicted"/>
<dbReference type="EMBL" id="JAATJH010000004">
    <property type="protein sequence ID" value="NJC27192.1"/>
    <property type="molecule type" value="Genomic_DNA"/>
</dbReference>
<comment type="caution">
    <text evidence="2">The sequence shown here is derived from an EMBL/GenBank/DDBJ whole genome shotgun (WGS) entry which is preliminary data.</text>
</comment>
<sequence length="163" mass="18673">MTPRYTYQSEHQAAGQHRWIHFLQFAGAFLLLLAGLYELYLFFTDWTATEEDHSYWHLVFALIYLAISALLAYSGTQHVGHSADPAERFVRIDDKKLSWSLHQQPETEEVALTNIASFTQPNVRDLRLVLVGGGEKVLPIYLISDQEKQEELVDVLRKLVAKG</sequence>
<evidence type="ECO:0000313" key="2">
    <source>
        <dbReference type="EMBL" id="NJC27192.1"/>
    </source>
</evidence>
<evidence type="ECO:0000313" key="3">
    <source>
        <dbReference type="Proteomes" id="UP000770785"/>
    </source>
</evidence>
<feature type="transmembrane region" description="Helical" evidence="1">
    <location>
        <begin position="21"/>
        <end position="43"/>
    </location>
</feature>
<reference evidence="2 3" key="1">
    <citation type="submission" date="2020-03" db="EMBL/GenBank/DDBJ databases">
        <title>Genomic Encyclopedia of Type Strains, Phase IV (KMG-IV): sequencing the most valuable type-strain genomes for metagenomic binning, comparative biology and taxonomic classification.</title>
        <authorList>
            <person name="Goeker M."/>
        </authorList>
    </citation>
    <scope>NUCLEOTIDE SEQUENCE [LARGE SCALE GENOMIC DNA]</scope>
    <source>
        <strain evidence="2 3">DSM 105096</strain>
    </source>
</reference>
<feature type="transmembrane region" description="Helical" evidence="1">
    <location>
        <begin position="55"/>
        <end position="73"/>
    </location>
</feature>
<keyword evidence="3" id="KW-1185">Reference proteome</keyword>
<protein>
    <submittedName>
        <fullName evidence="2">Uncharacterized protein</fullName>
    </submittedName>
</protein>
<keyword evidence="1" id="KW-1133">Transmembrane helix</keyword>
<keyword evidence="1" id="KW-0812">Transmembrane</keyword>
<evidence type="ECO:0000256" key="1">
    <source>
        <dbReference type="SAM" id="Phobius"/>
    </source>
</evidence>
<name>A0ABX0XDB3_9BACT</name>
<gene>
    <name evidence="2" type="ORF">GGR27_002705</name>
</gene>
<dbReference type="RefSeq" id="WP_168038065.1">
    <property type="nucleotide sequence ID" value="NZ_JAATJH010000004.1"/>
</dbReference>
<accession>A0ABX0XDB3</accession>
<organism evidence="2 3">
    <name type="scientific">Neolewinella antarctica</name>
    <dbReference type="NCBI Taxonomy" id="442734"/>
    <lineage>
        <taxon>Bacteria</taxon>
        <taxon>Pseudomonadati</taxon>
        <taxon>Bacteroidota</taxon>
        <taxon>Saprospiria</taxon>
        <taxon>Saprospirales</taxon>
        <taxon>Lewinellaceae</taxon>
        <taxon>Neolewinella</taxon>
    </lineage>
</organism>